<dbReference type="GO" id="GO:0005634">
    <property type="term" value="C:nucleus"/>
    <property type="evidence" value="ECO:0007669"/>
    <property type="project" value="UniProtKB-SubCell"/>
</dbReference>
<feature type="region of interest" description="Disordered" evidence="8">
    <location>
        <begin position="247"/>
        <end position="267"/>
    </location>
</feature>
<keyword evidence="4 7" id="KW-0863">Zinc-finger</keyword>
<feature type="compositionally biased region" description="Low complexity" evidence="8">
    <location>
        <begin position="407"/>
        <end position="417"/>
    </location>
</feature>
<dbReference type="EMBL" id="NIVC01002987">
    <property type="protein sequence ID" value="PAA54009.1"/>
    <property type="molecule type" value="Genomic_DNA"/>
</dbReference>
<comment type="caution">
    <text evidence="10">The sequence shown here is derived from an EMBL/GenBank/DDBJ whole genome shotgun (WGS) entry which is preliminary data.</text>
</comment>
<dbReference type="PANTHER" id="PTHR24406">
    <property type="entry name" value="TRANSCRIPTIONAL REPRESSOR CTCFL-RELATED"/>
    <property type="match status" value="1"/>
</dbReference>
<feature type="region of interest" description="Disordered" evidence="8">
    <location>
        <begin position="405"/>
        <end position="427"/>
    </location>
</feature>
<gene>
    <name evidence="10" type="ORF">BOX15_Mlig007370g2</name>
</gene>
<feature type="compositionally biased region" description="Low complexity" evidence="8">
    <location>
        <begin position="9"/>
        <end position="22"/>
    </location>
</feature>
<dbReference type="InterPro" id="IPR013087">
    <property type="entry name" value="Znf_C2H2_type"/>
</dbReference>
<evidence type="ECO:0000256" key="4">
    <source>
        <dbReference type="ARBA" id="ARBA00022771"/>
    </source>
</evidence>
<dbReference type="Gene3D" id="3.30.160.60">
    <property type="entry name" value="Classic Zinc Finger"/>
    <property type="match status" value="2"/>
</dbReference>
<dbReference type="InterPro" id="IPR036236">
    <property type="entry name" value="Znf_C2H2_sf"/>
</dbReference>
<name>A0A267DZK8_9PLAT</name>
<proteinExistence type="predicted"/>
<evidence type="ECO:0000313" key="11">
    <source>
        <dbReference type="Proteomes" id="UP000215902"/>
    </source>
</evidence>
<feature type="domain" description="C2H2-type" evidence="9">
    <location>
        <begin position="650"/>
        <end position="677"/>
    </location>
</feature>
<sequence>QQQQHNSSAAVQRPPQPAAVLAGRARRCVSPPPGDYSSSNSLMWLQNPGMMQHQQQQQFQQQQMQQHLQQQQLGHVPADCLISYGGSRSLNPSPQQSPRPLQRCGSLSSLLDPSIELPNFSALDVQDVLCCAAHDQPEPPHSQQVSNQRPAAPQWAMVDPFAGLGESVLVDSLIDAPFPSGGSVLFGNPSLASCAQLTAPAFDTQLRRLDPVNLILPRPQVHAQGDLAGCFHQPMMLRCYRPSSIAGGGGGDTEGDGESTSSALSFPTSESRSYASATSAPLFAWRVGGGGVGYVCSEDGDAVAAAGVDRDRRAPAAAAAASSSMQQSRSRNLSLDASFSRDLPCFHPTDGLTSFDQESSAAAAAAAAAAVTSPATSVGGAVAAPLLKRPLSECPMSRRLLIEPNKSQQQQQPQATQQPPPPPTSVFVASSAASFFESQAPTPTPETPTQATVAAVASASADSVVLDLVATDIANTSAVAPPASKEAAVKSAASLIEDADATLLFCDHPACLTSAVAFPNAEQLREHQLNVHDYLFCDWPGCGRAFRSRKGLNRHVNCQHSKPLTCPLCSARYSGSRTHFERHLLHGHRRWMCPHAACTELFASKAERARHVADRHSNTPKAQLSCPLCPFTTNHQHALRRHTDCHSRRHVCAQCDRHFPSRRALASHQRMHLAAASLAETSSVNLAESPSSPDCPMADCPVVVNRRSLGGDYQSNGGDASAPCLSASGSCISGLAGGGGAPPMHRPTPRRLASEPCCCLSVGGGGGGGNRGASSASSPAAAVSADSSVQTPSPPQPEQQQQQQPEQQQQLVYCCPVTDCPLSFDNLPDFKSHFADHLSGQVPGDVASLIGLPTGVGVDHTAGAADGACGANDGDDDVSSAAAAAAAAAFSLDDETTSLVAALDLMMASDQSLISAINDPDSELLNQMLLTSALTLPDAESGRLRCRRRGPGIGQLGSGSCGGACVQSSSSARTDAKANSSLAELVRRRRWLLRERVARLQGRDGSRNVGECLPIKYQEEDVEINCLSV</sequence>
<comment type="subcellular location">
    <subcellularLocation>
        <location evidence="1">Nucleus</location>
    </subcellularLocation>
</comment>
<feature type="domain" description="C2H2-type" evidence="9">
    <location>
        <begin position="535"/>
        <end position="565"/>
    </location>
</feature>
<evidence type="ECO:0000256" key="8">
    <source>
        <dbReference type="SAM" id="MobiDB-lite"/>
    </source>
</evidence>
<evidence type="ECO:0000256" key="1">
    <source>
        <dbReference type="ARBA" id="ARBA00004123"/>
    </source>
</evidence>
<dbReference type="OrthoDB" id="2687452at2759"/>
<organism evidence="10 11">
    <name type="scientific">Macrostomum lignano</name>
    <dbReference type="NCBI Taxonomy" id="282301"/>
    <lineage>
        <taxon>Eukaryota</taxon>
        <taxon>Metazoa</taxon>
        <taxon>Spiralia</taxon>
        <taxon>Lophotrochozoa</taxon>
        <taxon>Platyhelminthes</taxon>
        <taxon>Rhabditophora</taxon>
        <taxon>Macrostomorpha</taxon>
        <taxon>Macrostomida</taxon>
        <taxon>Macrostomidae</taxon>
        <taxon>Macrostomum</taxon>
    </lineage>
</organism>
<feature type="compositionally biased region" description="Low complexity" evidence="8">
    <location>
        <begin position="798"/>
        <end position="807"/>
    </location>
</feature>
<keyword evidence="6" id="KW-0539">Nucleus</keyword>
<dbReference type="Proteomes" id="UP000215902">
    <property type="component" value="Unassembled WGS sequence"/>
</dbReference>
<keyword evidence="2" id="KW-0479">Metal-binding</keyword>
<feature type="region of interest" description="Disordered" evidence="8">
    <location>
        <begin position="769"/>
        <end position="807"/>
    </location>
</feature>
<reference evidence="10 11" key="1">
    <citation type="submission" date="2017-06" db="EMBL/GenBank/DDBJ databases">
        <title>A platform for efficient transgenesis in Macrostomum lignano, a flatworm model organism for stem cell research.</title>
        <authorList>
            <person name="Berezikov E."/>
        </authorList>
    </citation>
    <scope>NUCLEOTIDE SEQUENCE [LARGE SCALE GENOMIC DNA]</scope>
    <source>
        <strain evidence="10">DV1</strain>
        <tissue evidence="10">Whole organism</tissue>
    </source>
</reference>
<evidence type="ECO:0000256" key="2">
    <source>
        <dbReference type="ARBA" id="ARBA00022723"/>
    </source>
</evidence>
<protein>
    <recommendedName>
        <fullName evidence="9">C2H2-type domain-containing protein</fullName>
    </recommendedName>
</protein>
<dbReference type="AlphaFoldDB" id="A0A267DZK8"/>
<dbReference type="SMART" id="SM00355">
    <property type="entry name" value="ZnF_C2H2"/>
    <property type="match status" value="7"/>
</dbReference>
<accession>A0A267DZK8</accession>
<evidence type="ECO:0000313" key="10">
    <source>
        <dbReference type="EMBL" id="PAA54009.1"/>
    </source>
</evidence>
<evidence type="ECO:0000256" key="3">
    <source>
        <dbReference type="ARBA" id="ARBA00022737"/>
    </source>
</evidence>
<dbReference type="PROSITE" id="PS00028">
    <property type="entry name" value="ZINC_FINGER_C2H2_1"/>
    <property type="match status" value="4"/>
</dbReference>
<dbReference type="GO" id="GO:0008270">
    <property type="term" value="F:zinc ion binding"/>
    <property type="evidence" value="ECO:0007669"/>
    <property type="project" value="UniProtKB-KW"/>
</dbReference>
<keyword evidence="5" id="KW-0862">Zinc</keyword>
<evidence type="ECO:0000256" key="7">
    <source>
        <dbReference type="PROSITE-ProRule" id="PRU00042"/>
    </source>
</evidence>
<feature type="compositionally biased region" description="Low complexity" evidence="8">
    <location>
        <begin position="87"/>
        <end position="103"/>
    </location>
</feature>
<evidence type="ECO:0000259" key="9">
    <source>
        <dbReference type="PROSITE" id="PS50157"/>
    </source>
</evidence>
<dbReference type="PROSITE" id="PS50157">
    <property type="entry name" value="ZINC_FINGER_C2H2_2"/>
    <property type="match status" value="2"/>
</dbReference>
<evidence type="ECO:0000256" key="6">
    <source>
        <dbReference type="ARBA" id="ARBA00023242"/>
    </source>
</evidence>
<dbReference type="InterPro" id="IPR050888">
    <property type="entry name" value="ZnF_C2H2-type_TF"/>
</dbReference>
<keyword evidence="11" id="KW-1185">Reference proteome</keyword>
<feature type="region of interest" description="Disordered" evidence="8">
    <location>
        <begin position="84"/>
        <end position="105"/>
    </location>
</feature>
<dbReference type="STRING" id="282301.A0A267DZK8"/>
<feature type="compositionally biased region" description="Low complexity" evidence="8">
    <location>
        <begin position="51"/>
        <end position="71"/>
    </location>
</feature>
<dbReference type="SUPFAM" id="SSF57667">
    <property type="entry name" value="beta-beta-alpha zinc fingers"/>
    <property type="match status" value="1"/>
</dbReference>
<feature type="non-terminal residue" evidence="10">
    <location>
        <position position="1"/>
    </location>
</feature>
<feature type="compositionally biased region" description="Low complexity" evidence="8">
    <location>
        <begin position="772"/>
        <end position="789"/>
    </location>
</feature>
<keyword evidence="3" id="KW-0677">Repeat</keyword>
<feature type="region of interest" description="Disordered" evidence="8">
    <location>
        <begin position="1"/>
        <end position="71"/>
    </location>
</feature>
<evidence type="ECO:0000256" key="5">
    <source>
        <dbReference type="ARBA" id="ARBA00022833"/>
    </source>
</evidence>